<dbReference type="GO" id="GO:0004553">
    <property type="term" value="F:hydrolase activity, hydrolyzing O-glycosyl compounds"/>
    <property type="evidence" value="ECO:0007669"/>
    <property type="project" value="InterPro"/>
</dbReference>
<gene>
    <name evidence="3" type="ORF">CLV25_11632</name>
</gene>
<proteinExistence type="predicted"/>
<evidence type="ECO:0000256" key="1">
    <source>
        <dbReference type="SAM" id="SignalP"/>
    </source>
</evidence>
<feature type="signal peptide" evidence="1">
    <location>
        <begin position="1"/>
        <end position="22"/>
    </location>
</feature>
<dbReference type="GO" id="GO:0030246">
    <property type="term" value="F:carbohydrate binding"/>
    <property type="evidence" value="ECO:0007669"/>
    <property type="project" value="InterPro"/>
</dbReference>
<dbReference type="SUPFAM" id="SSF49344">
    <property type="entry name" value="CBD9-like"/>
    <property type="match status" value="1"/>
</dbReference>
<dbReference type="AlphaFoldDB" id="A0A4R2EAV0"/>
<dbReference type="GO" id="GO:0016052">
    <property type="term" value="P:carbohydrate catabolic process"/>
    <property type="evidence" value="ECO:0007669"/>
    <property type="project" value="InterPro"/>
</dbReference>
<evidence type="ECO:0000313" key="4">
    <source>
        <dbReference type="Proteomes" id="UP000294830"/>
    </source>
</evidence>
<dbReference type="Gene3D" id="2.60.40.1190">
    <property type="match status" value="1"/>
</dbReference>
<protein>
    <submittedName>
        <fullName evidence="3">Carbohydrate binding protein with CBM9 domain</fullName>
    </submittedName>
</protein>
<keyword evidence="4" id="KW-1185">Reference proteome</keyword>
<sequence length="369" mass="41837">MTKVQTLLAALAILGSMGNANAQPSMVGVPTQGIEHLLATPKSYTAVKASDPITLDGKFDEKTWANAPWTDKFVDIEGDRRPTPRYGTRVKMAWDDQYIYFAAELEDPHIWANLKEHDQVVFYDNDFEIFIDPDGDNHNYYEYEVNALGTIFDLFLVKTYRVGAPPILSWNFEGLRQGISIDGTVNNPNDVDRKWTVEIAIPFKAMAFEFKTPSLQKPWRINFSRVEWDTKVENGKYVKEIDPSTGKGKPENNWVWSPQGVINMHYPERWGYLSFASSATLDGVKPLEIPQTEQAKSALWALFYRQQEYAGKNGRYAKELKELGFKKSIAVNGVPYTLLLEATTDMYQATLLDKDGKAAAKIFSDGKVY</sequence>
<organism evidence="3 4">
    <name type="scientific">Acetobacteroides hydrogenigenes</name>
    <dbReference type="NCBI Taxonomy" id="979970"/>
    <lineage>
        <taxon>Bacteria</taxon>
        <taxon>Pseudomonadati</taxon>
        <taxon>Bacteroidota</taxon>
        <taxon>Bacteroidia</taxon>
        <taxon>Bacteroidales</taxon>
        <taxon>Rikenellaceae</taxon>
        <taxon>Acetobacteroides</taxon>
    </lineage>
</organism>
<name>A0A4R2EAV0_9BACT</name>
<feature type="chain" id="PRO_5020850157" evidence="1">
    <location>
        <begin position="23"/>
        <end position="369"/>
    </location>
</feature>
<evidence type="ECO:0000313" key="3">
    <source>
        <dbReference type="EMBL" id="TCN63054.1"/>
    </source>
</evidence>
<dbReference type="PANTHER" id="PTHR35532:SF5">
    <property type="entry name" value="CARBOHYDRATE-BINDING DOMAIN-CONTAINING PROTEIN"/>
    <property type="match status" value="1"/>
</dbReference>
<dbReference type="RefSeq" id="WP_131840221.1">
    <property type="nucleotide sequence ID" value="NZ_SLWB01000016.1"/>
</dbReference>
<dbReference type="EMBL" id="SLWB01000016">
    <property type="protein sequence ID" value="TCN63054.1"/>
    <property type="molecule type" value="Genomic_DNA"/>
</dbReference>
<dbReference type="Proteomes" id="UP000294830">
    <property type="component" value="Unassembled WGS sequence"/>
</dbReference>
<dbReference type="PANTHER" id="PTHR35532">
    <property type="entry name" value="SIMILAR TO POLYHYDROXYALKANOATE DEPOLYMERASE"/>
    <property type="match status" value="1"/>
</dbReference>
<dbReference type="Pfam" id="PF06452">
    <property type="entry name" value="CBM9_1"/>
    <property type="match status" value="1"/>
</dbReference>
<dbReference type="InterPro" id="IPR010502">
    <property type="entry name" value="Carb-bd_dom_fam9"/>
</dbReference>
<dbReference type="CDD" id="cd09620">
    <property type="entry name" value="CBM9_like_3"/>
    <property type="match status" value="1"/>
</dbReference>
<accession>A0A4R2EAV0</accession>
<dbReference type="OrthoDB" id="100605at2"/>
<evidence type="ECO:0000259" key="2">
    <source>
        <dbReference type="Pfam" id="PF06452"/>
    </source>
</evidence>
<keyword evidence="1" id="KW-0732">Signal</keyword>
<feature type="domain" description="Carbohydrate-binding" evidence="2">
    <location>
        <begin position="55"/>
        <end position="206"/>
    </location>
</feature>
<comment type="caution">
    <text evidence="3">The sequence shown here is derived from an EMBL/GenBank/DDBJ whole genome shotgun (WGS) entry which is preliminary data.</text>
</comment>
<reference evidence="3 4" key="1">
    <citation type="submission" date="2019-03" db="EMBL/GenBank/DDBJ databases">
        <title>Genomic Encyclopedia of Archaeal and Bacterial Type Strains, Phase II (KMG-II): from individual species to whole genera.</title>
        <authorList>
            <person name="Goeker M."/>
        </authorList>
    </citation>
    <scope>NUCLEOTIDE SEQUENCE [LARGE SCALE GENOMIC DNA]</scope>
    <source>
        <strain evidence="3 4">RL-C</strain>
    </source>
</reference>